<organism evidence="12 13">
    <name type="scientific">Cylindrotheca closterium</name>
    <dbReference type="NCBI Taxonomy" id="2856"/>
    <lineage>
        <taxon>Eukaryota</taxon>
        <taxon>Sar</taxon>
        <taxon>Stramenopiles</taxon>
        <taxon>Ochrophyta</taxon>
        <taxon>Bacillariophyta</taxon>
        <taxon>Bacillariophyceae</taxon>
        <taxon>Bacillariophycidae</taxon>
        <taxon>Bacillariales</taxon>
        <taxon>Bacillariaceae</taxon>
        <taxon>Cylindrotheca</taxon>
    </lineage>
</organism>
<keyword evidence="10" id="KW-0472">Membrane</keyword>
<keyword evidence="4" id="KW-0547">Nucleotide-binding</keyword>
<dbReference type="AlphaFoldDB" id="A0AAD2JLN9"/>
<dbReference type="EC" id="2.7.11.1" evidence="1"/>
<dbReference type="GO" id="GO:0004674">
    <property type="term" value="F:protein serine/threonine kinase activity"/>
    <property type="evidence" value="ECO:0007669"/>
    <property type="project" value="UniProtKB-KW"/>
</dbReference>
<evidence type="ECO:0000256" key="8">
    <source>
        <dbReference type="ARBA" id="ARBA00048679"/>
    </source>
</evidence>
<dbReference type="PANTHER" id="PTHR24361:SF433">
    <property type="entry name" value="PROTEIN KINASE DOMAIN-CONTAINING PROTEIN"/>
    <property type="match status" value="1"/>
</dbReference>
<evidence type="ECO:0000256" key="4">
    <source>
        <dbReference type="ARBA" id="ARBA00022741"/>
    </source>
</evidence>
<name>A0AAD2JLN9_9STRA</name>
<keyword evidence="6" id="KW-0067">ATP-binding</keyword>
<feature type="compositionally biased region" description="Basic residues" evidence="9">
    <location>
        <begin position="1"/>
        <end position="10"/>
    </location>
</feature>
<evidence type="ECO:0000256" key="6">
    <source>
        <dbReference type="ARBA" id="ARBA00022840"/>
    </source>
</evidence>
<evidence type="ECO:0000256" key="5">
    <source>
        <dbReference type="ARBA" id="ARBA00022777"/>
    </source>
</evidence>
<dbReference type="InterPro" id="IPR000719">
    <property type="entry name" value="Prot_kinase_dom"/>
</dbReference>
<feature type="region of interest" description="Disordered" evidence="9">
    <location>
        <begin position="1"/>
        <end position="41"/>
    </location>
</feature>
<keyword evidence="10" id="KW-1133">Transmembrane helix</keyword>
<keyword evidence="5" id="KW-0418">Kinase</keyword>
<proteinExistence type="predicted"/>
<evidence type="ECO:0000256" key="7">
    <source>
        <dbReference type="ARBA" id="ARBA00047899"/>
    </source>
</evidence>
<comment type="catalytic activity">
    <reaction evidence="8">
        <text>L-seryl-[protein] + ATP = O-phospho-L-seryl-[protein] + ADP + H(+)</text>
        <dbReference type="Rhea" id="RHEA:17989"/>
        <dbReference type="Rhea" id="RHEA-COMP:9863"/>
        <dbReference type="Rhea" id="RHEA-COMP:11604"/>
        <dbReference type="ChEBI" id="CHEBI:15378"/>
        <dbReference type="ChEBI" id="CHEBI:29999"/>
        <dbReference type="ChEBI" id="CHEBI:30616"/>
        <dbReference type="ChEBI" id="CHEBI:83421"/>
        <dbReference type="ChEBI" id="CHEBI:456216"/>
        <dbReference type="EC" id="2.7.11.1"/>
    </reaction>
</comment>
<evidence type="ECO:0000256" key="2">
    <source>
        <dbReference type="ARBA" id="ARBA00022527"/>
    </source>
</evidence>
<evidence type="ECO:0000313" key="12">
    <source>
        <dbReference type="EMBL" id="CAJ1961243.1"/>
    </source>
</evidence>
<evidence type="ECO:0000313" key="13">
    <source>
        <dbReference type="Proteomes" id="UP001295423"/>
    </source>
</evidence>
<dbReference type="GO" id="GO:0005737">
    <property type="term" value="C:cytoplasm"/>
    <property type="evidence" value="ECO:0007669"/>
    <property type="project" value="TreeGrafter"/>
</dbReference>
<dbReference type="Proteomes" id="UP001295423">
    <property type="component" value="Unassembled WGS sequence"/>
</dbReference>
<dbReference type="PROSITE" id="PS50011">
    <property type="entry name" value="PROTEIN_KINASE_DOM"/>
    <property type="match status" value="1"/>
</dbReference>
<dbReference type="SUPFAM" id="SSF56112">
    <property type="entry name" value="Protein kinase-like (PK-like)"/>
    <property type="match status" value="1"/>
</dbReference>
<evidence type="ECO:0000256" key="3">
    <source>
        <dbReference type="ARBA" id="ARBA00022679"/>
    </source>
</evidence>
<dbReference type="SMART" id="SM00220">
    <property type="entry name" value="S_TKc"/>
    <property type="match status" value="1"/>
</dbReference>
<sequence length="539" mass="61622">MTGMKQKSKAHQPQVYPSSSDADTSGATSSGSPSKLPRFPTSVLNRFQIKARRQRQQLKNMSISPTNRQFILFFGFFVLAGLHTVIVTTHLQKKSKMTGNANDASLQTPKVSAFAAPEKKSKESAPPHKSIDVEELEKSAEWRRAKAVKRIERMDNAELALLVTGDVITSTTNSTMRQLTLSDIGIGKFLGDGAINIVAMAVLPEWWYTQNKVNKKIQFVIKIAVGLNSDLLTKQAEREYEVIETLSRDKKKAKEFNIVQAIFMSRTIPNPFRKKKFPTNFPIHYRDPIRNAENVVVIIQPYLELDYIHDLVKFKDIRHFIRTLLQTLEYAHSLGINNFDLSDSNVRVGKHGEAVVMDWNANRRLGEDIYDSMANLWFTAPEGMIPYGPKRETIRLTSISAMDIWSVGIMLVFLMYEPCQWVNPDVPKMRNKNSLLREIVKSIGGETKIPIGDNQELDLAKRFGFVRENLLKKKWKMPLYDLEEDNMCDDKDTESYMVMYSAKNKELDDMYDFLRSMMKLSPAERANATTLLSHPFMDF</sequence>
<feature type="domain" description="Protein kinase" evidence="11">
    <location>
        <begin position="184"/>
        <end position="537"/>
    </location>
</feature>
<evidence type="ECO:0000256" key="1">
    <source>
        <dbReference type="ARBA" id="ARBA00012513"/>
    </source>
</evidence>
<dbReference type="GO" id="GO:0005524">
    <property type="term" value="F:ATP binding"/>
    <property type="evidence" value="ECO:0007669"/>
    <property type="project" value="UniProtKB-KW"/>
</dbReference>
<keyword evidence="3" id="KW-0808">Transferase</keyword>
<comment type="caution">
    <text evidence="12">The sequence shown here is derived from an EMBL/GenBank/DDBJ whole genome shotgun (WGS) entry which is preliminary data.</text>
</comment>
<feature type="transmembrane region" description="Helical" evidence="10">
    <location>
        <begin position="70"/>
        <end position="91"/>
    </location>
</feature>
<evidence type="ECO:0000256" key="10">
    <source>
        <dbReference type="SAM" id="Phobius"/>
    </source>
</evidence>
<feature type="compositionally biased region" description="Low complexity" evidence="9">
    <location>
        <begin position="17"/>
        <end position="34"/>
    </location>
</feature>
<dbReference type="EMBL" id="CAKOGP040002091">
    <property type="protein sequence ID" value="CAJ1961243.1"/>
    <property type="molecule type" value="Genomic_DNA"/>
</dbReference>
<evidence type="ECO:0000256" key="9">
    <source>
        <dbReference type="SAM" id="MobiDB-lite"/>
    </source>
</evidence>
<dbReference type="InterPro" id="IPR011009">
    <property type="entry name" value="Kinase-like_dom_sf"/>
</dbReference>
<gene>
    <name evidence="12" type="ORF">CYCCA115_LOCUS19100</name>
</gene>
<dbReference type="PANTHER" id="PTHR24361">
    <property type="entry name" value="MITOGEN-ACTIVATED KINASE KINASE KINASE"/>
    <property type="match status" value="1"/>
</dbReference>
<comment type="catalytic activity">
    <reaction evidence="7">
        <text>L-threonyl-[protein] + ATP = O-phospho-L-threonyl-[protein] + ADP + H(+)</text>
        <dbReference type="Rhea" id="RHEA:46608"/>
        <dbReference type="Rhea" id="RHEA-COMP:11060"/>
        <dbReference type="Rhea" id="RHEA-COMP:11605"/>
        <dbReference type="ChEBI" id="CHEBI:15378"/>
        <dbReference type="ChEBI" id="CHEBI:30013"/>
        <dbReference type="ChEBI" id="CHEBI:30616"/>
        <dbReference type="ChEBI" id="CHEBI:61977"/>
        <dbReference type="ChEBI" id="CHEBI:456216"/>
        <dbReference type="EC" id="2.7.11.1"/>
    </reaction>
</comment>
<protein>
    <recommendedName>
        <fullName evidence="1">non-specific serine/threonine protein kinase</fullName>
        <ecNumber evidence="1">2.7.11.1</ecNumber>
    </recommendedName>
</protein>
<dbReference type="Pfam" id="PF00069">
    <property type="entry name" value="Pkinase"/>
    <property type="match status" value="1"/>
</dbReference>
<reference evidence="12" key="1">
    <citation type="submission" date="2023-08" db="EMBL/GenBank/DDBJ databases">
        <authorList>
            <person name="Audoor S."/>
            <person name="Bilcke G."/>
        </authorList>
    </citation>
    <scope>NUCLEOTIDE SEQUENCE</scope>
</reference>
<dbReference type="Gene3D" id="1.10.510.10">
    <property type="entry name" value="Transferase(Phosphotransferase) domain 1"/>
    <property type="match status" value="1"/>
</dbReference>
<keyword evidence="13" id="KW-1185">Reference proteome</keyword>
<keyword evidence="10" id="KW-0812">Transmembrane</keyword>
<evidence type="ECO:0000259" key="11">
    <source>
        <dbReference type="PROSITE" id="PS50011"/>
    </source>
</evidence>
<keyword evidence="2" id="KW-0723">Serine/threonine-protein kinase</keyword>
<accession>A0AAD2JLN9</accession>
<dbReference type="InterPro" id="IPR053235">
    <property type="entry name" value="Ser_Thr_kinase"/>
</dbReference>